<name>A0A7I7XL23_9MYCO</name>
<feature type="region of interest" description="Disordered" evidence="1">
    <location>
        <begin position="300"/>
        <end position="454"/>
    </location>
</feature>
<reference evidence="3 4" key="1">
    <citation type="journal article" date="2019" name="Emerg. Microbes Infect.">
        <title>Comprehensive subspecies identification of 175 nontuberculous mycobacteria species based on 7547 genomic profiles.</title>
        <authorList>
            <person name="Matsumoto Y."/>
            <person name="Kinjo T."/>
            <person name="Motooka D."/>
            <person name="Nabeya D."/>
            <person name="Jung N."/>
            <person name="Uechi K."/>
            <person name="Horii T."/>
            <person name="Iida T."/>
            <person name="Fujita J."/>
            <person name="Nakamura S."/>
        </authorList>
    </citation>
    <scope>NUCLEOTIDE SEQUENCE [LARGE SCALE GENOMIC DNA]</scope>
    <source>
        <strain evidence="3 4">JCM 13574</strain>
    </source>
</reference>
<feature type="region of interest" description="Disordered" evidence="1">
    <location>
        <begin position="174"/>
        <end position="206"/>
    </location>
</feature>
<gene>
    <name evidence="3" type="ORF">MMAD_41920</name>
</gene>
<feature type="domain" description="DUF222" evidence="2">
    <location>
        <begin position="36"/>
        <end position="302"/>
    </location>
</feature>
<feature type="compositionally biased region" description="Low complexity" evidence="1">
    <location>
        <begin position="325"/>
        <end position="366"/>
    </location>
</feature>
<evidence type="ECO:0000313" key="3">
    <source>
        <dbReference type="EMBL" id="BBZ29897.1"/>
    </source>
</evidence>
<organism evidence="3 4">
    <name type="scientific">Mycolicibacterium madagascariense</name>
    <dbReference type="NCBI Taxonomy" id="212765"/>
    <lineage>
        <taxon>Bacteria</taxon>
        <taxon>Bacillati</taxon>
        <taxon>Actinomycetota</taxon>
        <taxon>Actinomycetes</taxon>
        <taxon>Mycobacteriales</taxon>
        <taxon>Mycobacteriaceae</taxon>
        <taxon>Mycolicibacterium</taxon>
    </lineage>
</organism>
<evidence type="ECO:0000259" key="2">
    <source>
        <dbReference type="Pfam" id="PF02720"/>
    </source>
</evidence>
<dbReference type="InterPro" id="IPR003615">
    <property type="entry name" value="HNH_nuc"/>
</dbReference>
<accession>A0A7I7XL23</accession>
<dbReference type="AlphaFoldDB" id="A0A7I7XL23"/>
<feature type="compositionally biased region" description="Low complexity" evidence="1">
    <location>
        <begin position="382"/>
        <end position="395"/>
    </location>
</feature>
<protein>
    <recommendedName>
        <fullName evidence="2">DUF222 domain-containing protein</fullName>
    </recommendedName>
</protein>
<dbReference type="CDD" id="cd00085">
    <property type="entry name" value="HNHc"/>
    <property type="match status" value="1"/>
</dbReference>
<dbReference type="Pfam" id="PF02720">
    <property type="entry name" value="DUF222"/>
    <property type="match status" value="2"/>
</dbReference>
<dbReference type="RefSeq" id="WP_163740808.1">
    <property type="nucleotide sequence ID" value="NZ_AP022610.1"/>
</dbReference>
<feature type="domain" description="DUF222" evidence="2">
    <location>
        <begin position="454"/>
        <end position="511"/>
    </location>
</feature>
<sequence>MDGDGDRAVLERYLAASDAVAALSLESFGDTELLGALGELEVADRRRAALIHQILARLSREANPVTLGGTSWKALLKITAVDAQRRLDHARDLGPRVSLIGETQEPVLPLVAALVAQGAIGADHVVRIREFFAKLPSWVTVADREGCEASLALQAPGLTPEELKKVADKLLTYLDQDGPEPDDTDPAPPSGSLALGPQRSDGMSVLSGELDPEARAVWEAIYAKLAAPGMCNRDDPHPCVSGTPSREQIEGDHRSLGRRQLDAMVAVGRMVLQSGTLGQHNGLPVTVIISTTLQDLEAAAGLPQTPPPAATLFEEEVGGPEGAEPEPAATEPEPAATTPAAEPAATEPEPAAAASETEPAATTPATQHKPAAPEPAAGTSKPEAAAEQDPAAAPQNDTEPAGAELESDANSTPAPSEPAPVEPAAVSQPAPPSAPSPAPTPAPPPAPRPATSRTAVTAGGTVLPMRDVIRMASHAYHYLTVFDRHTNEVLYCGRTKRIAPPAHRIVLYARDRGCTKPGCTVPAFGTQVNHVNGWAKHGGQTNVNEEVLACPPDNRLAEYGWTVTITPQGVQWIPPPELDTGQPRLNYYHHPERLLGRPGAEGKDAPP</sequence>
<dbReference type="InterPro" id="IPR003870">
    <property type="entry name" value="DUF222"/>
</dbReference>
<proteinExistence type="predicted"/>
<evidence type="ECO:0000313" key="4">
    <source>
        <dbReference type="Proteomes" id="UP000466517"/>
    </source>
</evidence>
<keyword evidence="4" id="KW-1185">Reference proteome</keyword>
<feature type="compositionally biased region" description="Pro residues" evidence="1">
    <location>
        <begin position="429"/>
        <end position="448"/>
    </location>
</feature>
<dbReference type="Proteomes" id="UP000466517">
    <property type="component" value="Chromosome"/>
</dbReference>
<dbReference type="EMBL" id="AP022610">
    <property type="protein sequence ID" value="BBZ29897.1"/>
    <property type="molecule type" value="Genomic_DNA"/>
</dbReference>
<dbReference type="KEGG" id="mmag:MMAD_41920"/>
<evidence type="ECO:0000256" key="1">
    <source>
        <dbReference type="SAM" id="MobiDB-lite"/>
    </source>
</evidence>